<proteinExistence type="predicted"/>
<accession>A0A4Z0NCH9</accession>
<organism evidence="2 3">
    <name type="scientific">Methylobacterium nonmethylotrophicum</name>
    <dbReference type="NCBI Taxonomy" id="1141884"/>
    <lineage>
        <taxon>Bacteria</taxon>
        <taxon>Pseudomonadati</taxon>
        <taxon>Pseudomonadota</taxon>
        <taxon>Alphaproteobacteria</taxon>
        <taxon>Hyphomicrobiales</taxon>
        <taxon>Methylobacteriaceae</taxon>
        <taxon>Methylobacterium</taxon>
    </lineage>
</organism>
<feature type="region of interest" description="Disordered" evidence="1">
    <location>
        <begin position="140"/>
        <end position="201"/>
    </location>
</feature>
<dbReference type="OrthoDB" id="7993591at2"/>
<evidence type="ECO:0000313" key="3">
    <source>
        <dbReference type="Proteomes" id="UP000297535"/>
    </source>
</evidence>
<dbReference type="AlphaFoldDB" id="A0A4Z0NCH9"/>
<keyword evidence="3" id="KW-1185">Reference proteome</keyword>
<protein>
    <submittedName>
        <fullName evidence="2">Uncharacterized protein</fullName>
    </submittedName>
</protein>
<evidence type="ECO:0000313" key="2">
    <source>
        <dbReference type="EMBL" id="TGD91918.1"/>
    </source>
</evidence>
<sequence length="217" mass="23973">MTTRRRVPWVPTAPEGPYRLPRGVQDRLETALAGYRNREACFALATFLGRFWSVPSRLVASFPIDRRALCDHAALGLTEARVRGAIATLVEVGFLDRIEPVSGRRYQRTPEGLNRRPILFRFGSEYGTIFAHANGAARRVRGTPAPARRPIARPEPSRPPAANVAPPRAMPSPQLAQKQTLGGSRMIMGEKRDKAPESNLDAALERWRRAIEGGSAS</sequence>
<reference evidence="2 3" key="1">
    <citation type="submission" date="2019-04" db="EMBL/GenBank/DDBJ databases">
        <authorList>
            <person name="Feng G."/>
            <person name="Zhu H."/>
        </authorList>
    </citation>
    <scope>NUCLEOTIDE SEQUENCE [LARGE SCALE GENOMIC DNA]</scope>
    <source>
        <strain evidence="2 3">6HR-1</strain>
    </source>
</reference>
<dbReference type="EMBL" id="SRLB01000069">
    <property type="protein sequence ID" value="TGD91918.1"/>
    <property type="molecule type" value="Genomic_DNA"/>
</dbReference>
<name>A0A4Z0NCH9_9HYPH</name>
<dbReference type="RefSeq" id="WP_135420020.1">
    <property type="nucleotide sequence ID" value="NZ_SRLB01000069.1"/>
</dbReference>
<comment type="caution">
    <text evidence="2">The sequence shown here is derived from an EMBL/GenBank/DDBJ whole genome shotgun (WGS) entry which is preliminary data.</text>
</comment>
<gene>
    <name evidence="2" type="ORF">EU555_35420</name>
</gene>
<dbReference type="Proteomes" id="UP000297535">
    <property type="component" value="Unassembled WGS sequence"/>
</dbReference>
<evidence type="ECO:0000256" key="1">
    <source>
        <dbReference type="SAM" id="MobiDB-lite"/>
    </source>
</evidence>